<evidence type="ECO:0000313" key="1">
    <source>
        <dbReference type="EMBL" id="MED6257215.1"/>
    </source>
</evidence>
<gene>
    <name evidence="1" type="ORF">ATANTOWER_015075</name>
</gene>
<dbReference type="Proteomes" id="UP001345963">
    <property type="component" value="Unassembled WGS sequence"/>
</dbReference>
<name>A0ABU7C608_9TELE</name>
<organism evidence="1 2">
    <name type="scientific">Ataeniobius toweri</name>
    <dbReference type="NCBI Taxonomy" id="208326"/>
    <lineage>
        <taxon>Eukaryota</taxon>
        <taxon>Metazoa</taxon>
        <taxon>Chordata</taxon>
        <taxon>Craniata</taxon>
        <taxon>Vertebrata</taxon>
        <taxon>Euteleostomi</taxon>
        <taxon>Actinopterygii</taxon>
        <taxon>Neopterygii</taxon>
        <taxon>Teleostei</taxon>
        <taxon>Neoteleostei</taxon>
        <taxon>Acanthomorphata</taxon>
        <taxon>Ovalentaria</taxon>
        <taxon>Atherinomorphae</taxon>
        <taxon>Cyprinodontiformes</taxon>
        <taxon>Goodeidae</taxon>
        <taxon>Ataeniobius</taxon>
    </lineage>
</organism>
<reference evidence="1 2" key="1">
    <citation type="submission" date="2021-07" db="EMBL/GenBank/DDBJ databases">
        <authorList>
            <person name="Palmer J.M."/>
        </authorList>
    </citation>
    <scope>NUCLEOTIDE SEQUENCE [LARGE SCALE GENOMIC DNA]</scope>
    <source>
        <strain evidence="1 2">AT_MEX2019</strain>
        <tissue evidence="1">Muscle</tissue>
    </source>
</reference>
<dbReference type="EMBL" id="JAHUTI010078990">
    <property type="protein sequence ID" value="MED6257215.1"/>
    <property type="molecule type" value="Genomic_DNA"/>
</dbReference>
<evidence type="ECO:0000313" key="2">
    <source>
        <dbReference type="Proteomes" id="UP001345963"/>
    </source>
</evidence>
<accession>A0ABU7C608</accession>
<keyword evidence="2" id="KW-1185">Reference proteome</keyword>
<comment type="caution">
    <text evidence="1">The sequence shown here is derived from an EMBL/GenBank/DDBJ whole genome shotgun (WGS) entry which is preliminary data.</text>
</comment>
<proteinExistence type="predicted"/>
<protein>
    <submittedName>
        <fullName evidence="1">Uncharacterized protein</fullName>
    </submittedName>
</protein>
<sequence length="66" mass="7126">MLVPDWLLTASVCIHTTPVLKAVDTPVQGETEREAEAGVPFKRKEAEARTAFKSPSSVEAVAFRGV</sequence>